<dbReference type="CDD" id="cd02440">
    <property type="entry name" value="AdoMet_MTases"/>
    <property type="match status" value="1"/>
</dbReference>
<dbReference type="InterPro" id="IPR029063">
    <property type="entry name" value="SAM-dependent_MTases_sf"/>
</dbReference>
<dbReference type="InterPro" id="IPR013216">
    <property type="entry name" value="Methyltransf_11"/>
</dbReference>
<dbReference type="Proteomes" id="UP000178558">
    <property type="component" value="Unassembled WGS sequence"/>
</dbReference>
<reference evidence="2 3" key="1">
    <citation type="journal article" date="2016" name="Nat. Commun.">
        <title>Thousands of microbial genomes shed light on interconnected biogeochemical processes in an aquifer system.</title>
        <authorList>
            <person name="Anantharaman K."/>
            <person name="Brown C.T."/>
            <person name="Hug L.A."/>
            <person name="Sharon I."/>
            <person name="Castelle C.J."/>
            <person name="Probst A.J."/>
            <person name="Thomas B.C."/>
            <person name="Singh A."/>
            <person name="Wilkins M.J."/>
            <person name="Karaoz U."/>
            <person name="Brodie E.L."/>
            <person name="Williams K.H."/>
            <person name="Hubbard S.S."/>
            <person name="Banfield J.F."/>
        </authorList>
    </citation>
    <scope>NUCLEOTIDE SEQUENCE [LARGE SCALE GENOMIC DNA]</scope>
</reference>
<accession>A0A1F7J5D9</accession>
<comment type="caution">
    <text evidence="2">The sequence shown here is derived from an EMBL/GenBank/DDBJ whole genome shotgun (WGS) entry which is preliminary data.</text>
</comment>
<gene>
    <name evidence="2" type="ORF">A3B50_00925</name>
</gene>
<protein>
    <recommendedName>
        <fullName evidence="1">Methyltransferase type 11 domain-containing protein</fullName>
    </recommendedName>
</protein>
<name>A0A1F7J5D9_9BACT</name>
<evidence type="ECO:0000259" key="1">
    <source>
        <dbReference type="Pfam" id="PF08241"/>
    </source>
</evidence>
<dbReference type="Gene3D" id="3.40.50.150">
    <property type="entry name" value="Vaccinia Virus protein VP39"/>
    <property type="match status" value="1"/>
</dbReference>
<dbReference type="SUPFAM" id="SSF53335">
    <property type="entry name" value="S-adenosyl-L-methionine-dependent methyltransferases"/>
    <property type="match status" value="1"/>
</dbReference>
<organism evidence="2 3">
    <name type="scientific">Candidatus Roizmanbacteria bacterium RIFCSPLOWO2_01_FULL_40_42</name>
    <dbReference type="NCBI Taxonomy" id="1802066"/>
    <lineage>
        <taxon>Bacteria</taxon>
        <taxon>Candidatus Roizmaniibacteriota</taxon>
    </lineage>
</organism>
<sequence length="236" mass="27789">MARNFNFDFDIHKKNSYMYFWTQEYMIATYEAAYMTAFNFKGKTILDVGVGRGRTFEIYKALGIKDVVGIDVERKEVKYTPKQARKVGLNLKLVLDSPSNIGLQKIPDKSYEVIALMNILFCLPDDESRFRIINEVKRILKPRGVLIVLDMQRPSLMWLISTMFWKNWKFRSKKELIEMFKPLRLISYKPSNHFYSINIIADAVGKLFGPKVFYKLESLFRFLRIPGSTRSFVFKK</sequence>
<feature type="domain" description="Methyltransferase type 11" evidence="1">
    <location>
        <begin position="46"/>
        <end position="148"/>
    </location>
</feature>
<dbReference type="GO" id="GO:0008757">
    <property type="term" value="F:S-adenosylmethionine-dependent methyltransferase activity"/>
    <property type="evidence" value="ECO:0007669"/>
    <property type="project" value="InterPro"/>
</dbReference>
<dbReference type="AlphaFoldDB" id="A0A1F7J5D9"/>
<evidence type="ECO:0000313" key="2">
    <source>
        <dbReference type="EMBL" id="OGK50826.1"/>
    </source>
</evidence>
<dbReference type="Pfam" id="PF08241">
    <property type="entry name" value="Methyltransf_11"/>
    <property type="match status" value="1"/>
</dbReference>
<evidence type="ECO:0000313" key="3">
    <source>
        <dbReference type="Proteomes" id="UP000178558"/>
    </source>
</evidence>
<dbReference type="EMBL" id="MGAQ01000010">
    <property type="protein sequence ID" value="OGK50826.1"/>
    <property type="molecule type" value="Genomic_DNA"/>
</dbReference>
<proteinExistence type="predicted"/>